<evidence type="ECO:0000313" key="2">
    <source>
        <dbReference type="Proteomes" id="UP000694415"/>
    </source>
</evidence>
<keyword evidence="2" id="KW-1185">Reference proteome</keyword>
<reference evidence="1" key="1">
    <citation type="submission" date="2025-08" db="UniProtKB">
        <authorList>
            <consortium name="Ensembl"/>
        </authorList>
    </citation>
    <scope>IDENTIFICATION</scope>
</reference>
<organism evidence="1 2">
    <name type="scientific">Mus spicilegus</name>
    <name type="common">Mound-building mouse</name>
    <dbReference type="NCBI Taxonomy" id="10103"/>
    <lineage>
        <taxon>Eukaryota</taxon>
        <taxon>Metazoa</taxon>
        <taxon>Chordata</taxon>
        <taxon>Craniata</taxon>
        <taxon>Vertebrata</taxon>
        <taxon>Euteleostomi</taxon>
        <taxon>Mammalia</taxon>
        <taxon>Eutheria</taxon>
        <taxon>Euarchontoglires</taxon>
        <taxon>Glires</taxon>
        <taxon>Rodentia</taxon>
        <taxon>Myomorpha</taxon>
        <taxon>Muroidea</taxon>
        <taxon>Muridae</taxon>
        <taxon>Murinae</taxon>
        <taxon>Mus</taxon>
        <taxon>Mus</taxon>
    </lineage>
</organism>
<dbReference type="GeneTree" id="ENSGT00700000105447"/>
<accession>A0A8C6H4J8</accession>
<name>A0A8C6H4J8_MUSSI</name>
<dbReference type="Ensembl" id="ENSMSIT00000020984.1">
    <property type="protein sequence ID" value="ENSMSIP00000016557.1"/>
    <property type="gene ID" value="ENSMSIG00000014212.1"/>
</dbReference>
<evidence type="ECO:0000313" key="1">
    <source>
        <dbReference type="Ensembl" id="ENSMSIP00000016557.1"/>
    </source>
</evidence>
<reference evidence="1" key="2">
    <citation type="submission" date="2025-09" db="UniProtKB">
        <authorList>
            <consortium name="Ensembl"/>
        </authorList>
    </citation>
    <scope>IDENTIFICATION</scope>
</reference>
<sequence length="132" mass="14991">MLSIQPITLRTRDKELAAICTGTTVCHGKQAWRRVSKFKIFIRKWTPVNTGDSSAIAINKISTLNHEILYDPVEGASFVSYRNAIFSELSGAELPKVLCRLRHHICKELDLHATNFLAANADIEEDHWIDWT</sequence>
<proteinExistence type="predicted"/>
<protein>
    <submittedName>
        <fullName evidence="1">Predicted gene, 17728</fullName>
    </submittedName>
</protein>
<dbReference type="AlphaFoldDB" id="A0A8C6H4J8"/>
<dbReference type="Proteomes" id="UP000694415">
    <property type="component" value="Unplaced"/>
</dbReference>